<feature type="compositionally biased region" description="Basic and acidic residues" evidence="1">
    <location>
        <begin position="347"/>
        <end position="356"/>
    </location>
</feature>
<evidence type="ECO:0000256" key="3">
    <source>
        <dbReference type="SAM" id="SignalP"/>
    </source>
</evidence>
<keyword evidence="2" id="KW-1133">Transmembrane helix</keyword>
<sequence>MRALLIPLLATSLVALAKLVNRTIDDEYGDLHTGLMPEYEPKGYWALGPTCITCGIHADTSPLGVVDIDRVHNQTWHDATYHNGSPIINITVKFTGRALYVYNLIANTVPDVSTPTVLDFILDGVHADTYTHLPDGSMDVLYDVPVYVNSSLKHGPHTLVIAATSYSNVSLILFDYMVYTMDDGLDASSLESSPLSLSAVGGFFSFPFSQTTAPRPGALTDSPSSLSSLISTSPPSPPLPSSSSESVAPTDTSTSSQAAASPSPSHVGLGVIVGCIVGSVVAAVLLTVLFRRCRKRTASTQLSNREHTRTTSRSSNEAPPGHGEHLRESCSTPSPPQAVRPATARPSSEHLDREPPARRRFRDIFWQSNAEATFHAEMVALRNEVAMLRSDGLGVQRRLDTPPPRYEPPRSRRVLKLWA</sequence>
<dbReference type="AlphaFoldDB" id="A0AAD7X862"/>
<name>A0AAD7X862_9APHY</name>
<organism evidence="4 5">
    <name type="scientific">Trametes cubensis</name>
    <dbReference type="NCBI Taxonomy" id="1111947"/>
    <lineage>
        <taxon>Eukaryota</taxon>
        <taxon>Fungi</taxon>
        <taxon>Dikarya</taxon>
        <taxon>Basidiomycota</taxon>
        <taxon>Agaricomycotina</taxon>
        <taxon>Agaricomycetes</taxon>
        <taxon>Polyporales</taxon>
        <taxon>Polyporaceae</taxon>
        <taxon>Trametes</taxon>
    </lineage>
</organism>
<keyword evidence="2" id="KW-0812">Transmembrane</keyword>
<keyword evidence="3" id="KW-0732">Signal</keyword>
<feature type="compositionally biased region" description="Low complexity" evidence="1">
    <location>
        <begin position="219"/>
        <end position="233"/>
    </location>
</feature>
<keyword evidence="5" id="KW-1185">Reference proteome</keyword>
<proteinExistence type="predicted"/>
<evidence type="ECO:0000256" key="2">
    <source>
        <dbReference type="SAM" id="Phobius"/>
    </source>
</evidence>
<feature type="region of interest" description="Disordered" evidence="1">
    <location>
        <begin position="214"/>
        <end position="263"/>
    </location>
</feature>
<evidence type="ECO:0000256" key="1">
    <source>
        <dbReference type="SAM" id="MobiDB-lite"/>
    </source>
</evidence>
<keyword evidence="2" id="KW-0472">Membrane</keyword>
<comment type="caution">
    <text evidence="4">The sequence shown here is derived from an EMBL/GenBank/DDBJ whole genome shotgun (WGS) entry which is preliminary data.</text>
</comment>
<feature type="transmembrane region" description="Helical" evidence="2">
    <location>
        <begin position="267"/>
        <end position="290"/>
    </location>
</feature>
<feature type="signal peptide" evidence="3">
    <location>
        <begin position="1"/>
        <end position="17"/>
    </location>
</feature>
<feature type="compositionally biased region" description="Low complexity" evidence="1">
    <location>
        <begin position="241"/>
        <end position="263"/>
    </location>
</feature>
<gene>
    <name evidence="4" type="ORF">ONZ51_g8469</name>
</gene>
<evidence type="ECO:0000313" key="4">
    <source>
        <dbReference type="EMBL" id="KAJ8472512.1"/>
    </source>
</evidence>
<protein>
    <submittedName>
        <fullName evidence="4">Uncharacterized protein</fullName>
    </submittedName>
</protein>
<dbReference type="Proteomes" id="UP001215151">
    <property type="component" value="Unassembled WGS sequence"/>
</dbReference>
<evidence type="ECO:0000313" key="5">
    <source>
        <dbReference type="Proteomes" id="UP001215151"/>
    </source>
</evidence>
<dbReference type="EMBL" id="JAPEVG010000256">
    <property type="protein sequence ID" value="KAJ8472512.1"/>
    <property type="molecule type" value="Genomic_DNA"/>
</dbReference>
<feature type="chain" id="PRO_5041901869" evidence="3">
    <location>
        <begin position="18"/>
        <end position="419"/>
    </location>
</feature>
<reference evidence="4" key="1">
    <citation type="submission" date="2022-11" db="EMBL/GenBank/DDBJ databases">
        <title>Genome Sequence of Cubamyces cubensis.</title>
        <authorList>
            <person name="Buettner E."/>
        </authorList>
    </citation>
    <scope>NUCLEOTIDE SEQUENCE</scope>
    <source>
        <strain evidence="4">MPL-01</strain>
    </source>
</reference>
<accession>A0AAD7X862</accession>
<feature type="region of interest" description="Disordered" evidence="1">
    <location>
        <begin position="299"/>
        <end position="356"/>
    </location>
</feature>